<protein>
    <submittedName>
        <fullName evidence="2">Uncharacterized protein</fullName>
    </submittedName>
</protein>
<name>A0A2S5B180_9BASI</name>
<feature type="region of interest" description="Disordered" evidence="1">
    <location>
        <begin position="151"/>
        <end position="376"/>
    </location>
</feature>
<dbReference type="OrthoDB" id="3259825at2759"/>
<evidence type="ECO:0000313" key="2">
    <source>
        <dbReference type="EMBL" id="POY70539.1"/>
    </source>
</evidence>
<comment type="caution">
    <text evidence="2">The sequence shown here is derived from an EMBL/GenBank/DDBJ whole genome shotgun (WGS) entry which is preliminary data.</text>
</comment>
<feature type="compositionally biased region" description="Polar residues" evidence="1">
    <location>
        <begin position="779"/>
        <end position="793"/>
    </location>
</feature>
<accession>A0A2S5B180</accession>
<feature type="compositionally biased region" description="Basic and acidic residues" evidence="1">
    <location>
        <begin position="1357"/>
        <end position="1372"/>
    </location>
</feature>
<feature type="compositionally biased region" description="Low complexity" evidence="1">
    <location>
        <begin position="1346"/>
        <end position="1356"/>
    </location>
</feature>
<organism evidence="2 3">
    <name type="scientific">Rhodotorula taiwanensis</name>
    <dbReference type="NCBI Taxonomy" id="741276"/>
    <lineage>
        <taxon>Eukaryota</taxon>
        <taxon>Fungi</taxon>
        <taxon>Dikarya</taxon>
        <taxon>Basidiomycota</taxon>
        <taxon>Pucciniomycotina</taxon>
        <taxon>Microbotryomycetes</taxon>
        <taxon>Sporidiobolales</taxon>
        <taxon>Sporidiobolaceae</taxon>
        <taxon>Rhodotorula</taxon>
    </lineage>
</organism>
<feature type="compositionally biased region" description="Basic and acidic residues" evidence="1">
    <location>
        <begin position="1132"/>
        <end position="1141"/>
    </location>
</feature>
<keyword evidence="3" id="KW-1185">Reference proteome</keyword>
<feature type="compositionally biased region" description="Low complexity" evidence="1">
    <location>
        <begin position="679"/>
        <end position="689"/>
    </location>
</feature>
<feature type="region of interest" description="Disordered" evidence="1">
    <location>
        <begin position="1096"/>
        <end position="1308"/>
    </location>
</feature>
<feature type="region of interest" description="Disordered" evidence="1">
    <location>
        <begin position="1"/>
        <end position="52"/>
    </location>
</feature>
<feature type="compositionally biased region" description="Polar residues" evidence="1">
    <location>
        <begin position="870"/>
        <end position="918"/>
    </location>
</feature>
<feature type="compositionally biased region" description="Basic and acidic residues" evidence="1">
    <location>
        <begin position="728"/>
        <end position="737"/>
    </location>
</feature>
<feature type="region of interest" description="Disordered" evidence="1">
    <location>
        <begin position="776"/>
        <end position="920"/>
    </location>
</feature>
<feature type="region of interest" description="Disordered" evidence="1">
    <location>
        <begin position="1649"/>
        <end position="1675"/>
    </location>
</feature>
<feature type="compositionally biased region" description="Low complexity" evidence="1">
    <location>
        <begin position="219"/>
        <end position="231"/>
    </location>
</feature>
<evidence type="ECO:0000313" key="3">
    <source>
        <dbReference type="Proteomes" id="UP000237144"/>
    </source>
</evidence>
<feature type="compositionally biased region" description="Low complexity" evidence="1">
    <location>
        <begin position="191"/>
        <end position="208"/>
    </location>
</feature>
<evidence type="ECO:0000256" key="1">
    <source>
        <dbReference type="SAM" id="MobiDB-lite"/>
    </source>
</evidence>
<feature type="compositionally biased region" description="Polar residues" evidence="1">
    <location>
        <begin position="1097"/>
        <end position="1107"/>
    </location>
</feature>
<gene>
    <name evidence="2" type="ORF">BMF94_6453</name>
</gene>
<feature type="compositionally biased region" description="Basic and acidic residues" evidence="1">
    <location>
        <begin position="247"/>
        <end position="256"/>
    </location>
</feature>
<feature type="compositionally biased region" description="Acidic residues" evidence="1">
    <location>
        <begin position="399"/>
        <end position="413"/>
    </location>
</feature>
<sequence length="1675" mass="177356">MNRFRRKSDARRRSFKGAEREATAGDGDEAKAATAKNGSTTPAGEPPKVELPGMDDFRTSLILPNLMRRFSLLRGRDGQLVDLKTMQDHLDLQRQTGRLTTYEVDAVLEQYRLQAGRESARGTAPPPKRKRIDWSTIEDEEAFLDSLSLASVPSADSREPDSARTSLSALHDETRSRQSSPSRPPVPPLPDLSSLSATSGTLGLSASSPTSVPLSREPSSGASSQVSSQQGYPYRVQKGTNSLFGGRTHDARDLKMLRSSSAQSIAASAHASTAHGSGLNETVNGAELAPPAAPAHDDDDDDKAVGEAPVLETDDRSEPKVTEMKDLIEGGPSDGNGSRPGPPHAVREPSAGSEQADPAMPPRTPTTPLSSKQLHRISNALDAIEVELGKTFTRMSWTTEDEEDEDAFEEVQTADDAYGGTAEHGNLETIGQRESLRSLSGAEPRPTSPVQSGDAPESEMQGELAEVAVVAAPTTSPPSAGGRVTSSDEQLFELIGPASDTVPPSPISPVTESDLRGLNTFDSPAAHRFDTISGLSPETSEAEELDPLFRSESRPHKKAVSALPLFGTPRIPPPIVVPPRVAHSAVVDVDSTDEAPPRGEEPQPMAAGAEDRLAQGGLEGDAVQPPTNSKAIESPKSGAVAATENRGPSHPEDARASFVPTHEAVLPRESLETLRTEGSSCHIPSSSGSLTEDEPDWATTAPTSDDKDGPTGAESSHLPETSSAVRPISDEMHRRTTNELLQMMGSPGARASSYEAGDDSMLTREDVMAIQERLVRSAASRTRSPVVGGTSSEAVPATDAPAKPESPARHRVMGPNGESQETLRDDAVDEANQRLSGLGLDDFPATDFTQPSPQQVEAARFQSRPAQDAATYSQSEKPSPSSFLSPTSAAMTAQNSQQTYQSTRSPSSVLSASTNSPSDAFEYSSLVASPVDPREFAYPAAATLDGLPGVKVLESSPLSEEVSERSSAPEDPSERPSGIDDDRSISGVAVVDDSAGVDDARDAAQLAPTEAASATPRLGVPRNRSHATSMLVRDVEKQAKLATTALKEQKPASPSARPLRKSRSIRKQSISVPQLVSGPINIPAVPIAAPEILSNYEADQSPNSSPQRNRKRSSADAAKTKGIGSRFRRLLSKRENGRTAVDDSGPSASRSPARPRRSDEAPVTPPEQATAKFSATAGSPETPSTVVTLSPSRSTPRSSPRKIPASTVFPTKRSSVMQTGKAPISTSSTFGAEDTARLETVQDEQSTSADERERKGSPADAFSPVAPLSPRRGFGRSDSSQSRRLGDASSPSASPKKTHLPRDSVESMLRFRQAAEGLGLDPDKVQELVNSAYAGSPTTSSHTRHGSVGSSAGGHSTVDHHGQWSRGREASHGSETTAGLDHYTQPMGGPSTDHTWRRADVATPDGFETVQDRHLSTTSSRFADPVSTKFPSLLLAPAARFGTEPDSLAPPRSPGVESDRSRQSSSATSDYAASFLDYYAHEGGETDNEGPFNLSTGSTFDPSGDGRASEGGARSARVSGAPSGEVVWQVLDDLRTNRFSIASHASSFGFGSHSSSNGVVDDLSPTEPNMPVSALLRHRDRKRSSASLAPEWDNRFPSIYLREEQALIELGEQGGVAFDESGRFLVRPKASMPEVPPVPEQYRDQVEPPLFAGAPVAGSNTSAALEEQAPSVRIS</sequence>
<feature type="region of interest" description="Disordered" evidence="1">
    <location>
        <begin position="1441"/>
        <end position="1522"/>
    </location>
</feature>
<feature type="compositionally biased region" description="Basic and acidic residues" evidence="1">
    <location>
        <begin position="313"/>
        <end position="328"/>
    </location>
</feature>
<feature type="region of interest" description="Disordered" evidence="1">
    <location>
        <begin position="586"/>
        <end position="759"/>
    </location>
</feature>
<reference evidence="2 3" key="1">
    <citation type="journal article" date="2018" name="Front. Microbiol.">
        <title>Prospects for Fungal Bioremediation of Acidic Radioactive Waste Sites: Characterization and Genome Sequence of Rhodotorula taiwanensis MD1149.</title>
        <authorList>
            <person name="Tkavc R."/>
            <person name="Matrosova V.Y."/>
            <person name="Grichenko O.E."/>
            <person name="Gostincar C."/>
            <person name="Volpe R.P."/>
            <person name="Klimenkova P."/>
            <person name="Gaidamakova E.K."/>
            <person name="Zhou C.E."/>
            <person name="Stewart B.J."/>
            <person name="Lyman M.G."/>
            <person name="Malfatti S.A."/>
            <person name="Rubinfeld B."/>
            <person name="Courtot M."/>
            <person name="Singh J."/>
            <person name="Dalgard C.L."/>
            <person name="Hamilton T."/>
            <person name="Frey K.G."/>
            <person name="Gunde-Cimerman N."/>
            <person name="Dugan L."/>
            <person name="Daly M.J."/>
        </authorList>
    </citation>
    <scope>NUCLEOTIDE SEQUENCE [LARGE SCALE GENOMIC DNA]</scope>
    <source>
        <strain evidence="2 3">MD1149</strain>
    </source>
</reference>
<proteinExistence type="predicted"/>
<feature type="region of interest" description="Disordered" evidence="1">
    <location>
        <begin position="1329"/>
        <end position="1427"/>
    </location>
</feature>
<feature type="compositionally biased region" description="Polar residues" evidence="1">
    <location>
        <begin position="1277"/>
        <end position="1295"/>
    </location>
</feature>
<dbReference type="EMBL" id="PJQD01000115">
    <property type="protein sequence ID" value="POY70539.1"/>
    <property type="molecule type" value="Genomic_DNA"/>
</dbReference>
<feature type="compositionally biased region" description="Basic and acidic residues" evidence="1">
    <location>
        <begin position="16"/>
        <end position="31"/>
    </location>
</feature>
<feature type="compositionally biased region" description="Basic and acidic residues" evidence="1">
    <location>
        <begin position="962"/>
        <end position="984"/>
    </location>
</feature>
<feature type="compositionally biased region" description="Basic residues" evidence="1">
    <location>
        <begin position="1"/>
        <end position="15"/>
    </location>
</feature>
<feature type="compositionally biased region" description="Low complexity" evidence="1">
    <location>
        <begin position="259"/>
        <end position="274"/>
    </location>
</feature>
<dbReference type="STRING" id="741276.A0A2S5B180"/>
<dbReference type="Proteomes" id="UP000237144">
    <property type="component" value="Unassembled WGS sequence"/>
</dbReference>
<feature type="region of interest" description="Disordered" evidence="1">
    <location>
        <begin position="395"/>
        <end position="463"/>
    </location>
</feature>
<feature type="region of interest" description="Disordered" evidence="1">
    <location>
        <begin position="955"/>
        <end position="1030"/>
    </location>
</feature>
<feature type="region of interest" description="Disordered" evidence="1">
    <location>
        <begin position="1044"/>
        <end position="1081"/>
    </location>
</feature>
<feature type="compositionally biased region" description="Polar residues" evidence="1">
    <location>
        <begin position="1208"/>
        <end position="1230"/>
    </location>
</feature>
<feature type="region of interest" description="Disordered" evidence="1">
    <location>
        <begin position="1550"/>
        <end position="1587"/>
    </location>
</feature>
<feature type="compositionally biased region" description="Low complexity" evidence="1">
    <location>
        <begin position="1142"/>
        <end position="1152"/>
    </location>
</feature>
<feature type="compositionally biased region" description="Basic and acidic residues" evidence="1">
    <location>
        <begin position="665"/>
        <end position="675"/>
    </location>
</feature>
<feature type="compositionally biased region" description="Polar residues" evidence="1">
    <location>
        <begin position="1171"/>
        <end position="1189"/>
    </location>
</feature>
<feature type="region of interest" description="Disordered" evidence="1">
    <location>
        <begin position="496"/>
        <end position="556"/>
    </location>
</feature>